<dbReference type="InterPro" id="IPR005580">
    <property type="entry name" value="DbpA/CsdA_RNA-bd_dom"/>
</dbReference>
<reference evidence="9 10" key="1">
    <citation type="submission" date="2019-08" db="EMBL/GenBank/DDBJ databases">
        <title>100 year-old enigma solved: identification of Planctomyces bekefii, the type genus and species of the phylum Planctomycetes.</title>
        <authorList>
            <person name="Svetlana D.N."/>
            <person name="Overmann J."/>
        </authorList>
    </citation>
    <scope>NUCLEOTIDE SEQUENCE [LARGE SCALE GENOMIC DNA]</scope>
    <source>
        <strain evidence="9">Phe10_nw2017</strain>
    </source>
</reference>
<dbReference type="CDD" id="cd18787">
    <property type="entry name" value="SF2_C_DEAD"/>
    <property type="match status" value="1"/>
</dbReference>
<organism evidence="9 10">
    <name type="scientific">Planctomyces bekefii</name>
    <dbReference type="NCBI Taxonomy" id="1653850"/>
    <lineage>
        <taxon>Bacteria</taxon>
        <taxon>Pseudomonadati</taxon>
        <taxon>Planctomycetota</taxon>
        <taxon>Planctomycetia</taxon>
        <taxon>Planctomycetales</taxon>
        <taxon>Planctomycetaceae</taxon>
        <taxon>Planctomyces</taxon>
    </lineage>
</organism>
<dbReference type="InterPro" id="IPR001650">
    <property type="entry name" value="Helicase_C-like"/>
</dbReference>
<feature type="domain" description="Helicase C-terminal" evidence="8">
    <location>
        <begin position="14"/>
        <end position="174"/>
    </location>
</feature>
<keyword evidence="10" id="KW-1185">Reference proteome</keyword>
<evidence type="ECO:0000313" key="9">
    <source>
        <dbReference type="EMBL" id="TWW12504.1"/>
    </source>
</evidence>
<feature type="region of interest" description="Disordered" evidence="7">
    <location>
        <begin position="379"/>
        <end position="512"/>
    </location>
</feature>
<dbReference type="InterPro" id="IPR027417">
    <property type="entry name" value="P-loop_NTPase"/>
</dbReference>
<keyword evidence="5" id="KW-0347">Helicase</keyword>
<dbReference type="InterPro" id="IPR012677">
    <property type="entry name" value="Nucleotide-bd_a/b_plait_sf"/>
</dbReference>
<keyword evidence="4" id="KW-0378">Hydrolase</keyword>
<evidence type="ECO:0000256" key="6">
    <source>
        <dbReference type="ARBA" id="ARBA00022840"/>
    </source>
</evidence>
<feature type="region of interest" description="Disordered" evidence="7">
    <location>
        <begin position="235"/>
        <end position="308"/>
    </location>
</feature>
<dbReference type="SMART" id="SM00490">
    <property type="entry name" value="HELICc"/>
    <property type="match status" value="1"/>
</dbReference>
<reference evidence="9 10" key="2">
    <citation type="submission" date="2019-08" db="EMBL/GenBank/DDBJ databases">
        <authorList>
            <person name="Henke P."/>
        </authorList>
    </citation>
    <scope>NUCLEOTIDE SEQUENCE [LARGE SCALE GENOMIC DNA]</scope>
    <source>
        <strain evidence="9">Phe10_nw2017</strain>
    </source>
</reference>
<dbReference type="EC" id="3.6.4.13" evidence="1"/>
<dbReference type="SUPFAM" id="SSF52540">
    <property type="entry name" value="P-loop containing nucleoside triphosphate hydrolases"/>
    <property type="match status" value="1"/>
</dbReference>
<keyword evidence="2" id="KW-0963">Cytoplasm</keyword>
<feature type="compositionally biased region" description="Basic and acidic residues" evidence="7">
    <location>
        <begin position="385"/>
        <end position="398"/>
    </location>
</feature>
<feature type="compositionally biased region" description="Gly residues" evidence="7">
    <location>
        <begin position="428"/>
        <end position="439"/>
    </location>
</feature>
<dbReference type="CDD" id="cd12499">
    <property type="entry name" value="RRM_EcCsdA_like"/>
    <property type="match status" value="1"/>
</dbReference>
<dbReference type="GO" id="GO:0005840">
    <property type="term" value="C:ribosome"/>
    <property type="evidence" value="ECO:0007669"/>
    <property type="project" value="TreeGrafter"/>
</dbReference>
<name>A0A5C6MC04_9PLAN</name>
<dbReference type="Pfam" id="PF03880">
    <property type="entry name" value="DbpA"/>
    <property type="match status" value="1"/>
</dbReference>
<accession>A0A5C6MC04</accession>
<evidence type="ECO:0000256" key="5">
    <source>
        <dbReference type="ARBA" id="ARBA00022806"/>
    </source>
</evidence>
<dbReference type="Pfam" id="PF00271">
    <property type="entry name" value="Helicase_C"/>
    <property type="match status" value="1"/>
</dbReference>
<dbReference type="Pfam" id="PF25399">
    <property type="entry name" value="DeaD_dimer"/>
    <property type="match status" value="1"/>
</dbReference>
<sequence length="512" mass="54962">AEVTIVQRAAAADTIRQRYVVVSNHHREAALSRILEAEPIDAVIVFVKLKSTTEPLAEYLCSQGHRAAALHGDVAQAKRERIIEQLRGGQLNVVVATDVAARGLDVPRVSHVINFDLPRGREAYIHRIGRTGRAGRQGEAILFVHPRASRLLSSIEHAAGQALEPMPMPTNRAVNKKRVSAFHEAIVRALEDPQRETLQSIMQQFQRERPELEAEAILGALAVMAQGGRQLLSREELPQVELEDERGRRGGPGGLRRGAPGFSERGGDRRPGFRDRGARGERGFERGDRRESREPRGAFRSEREQGPMQSFRLEVGRVHDVRAGSIVGAIAGESGLDSGRIGRIDIFDDFSTVQLPAGMPPEIFQKLRRAWVAGRQLQISELGDAEVRRSAPRRDAGEFRGSGGGERRPRGPRPGGFREGGPREGGPREGGFAPGGQESGGEERRGFGGRGARPGGGFRPGGSRSGGTGERGRGGFSGGRGGQRGGPRNGPRGGGAGRGRDRRGPGGASGGG</sequence>
<keyword evidence="6" id="KW-0067">ATP-binding</keyword>
<dbReference type="PANTHER" id="PTHR47963">
    <property type="entry name" value="DEAD-BOX ATP-DEPENDENT RNA HELICASE 47, MITOCHONDRIAL"/>
    <property type="match status" value="1"/>
</dbReference>
<evidence type="ECO:0000256" key="1">
    <source>
        <dbReference type="ARBA" id="ARBA00012552"/>
    </source>
</evidence>
<feature type="compositionally biased region" description="Basic and acidic residues" evidence="7">
    <location>
        <begin position="265"/>
        <end position="305"/>
    </location>
</feature>
<dbReference type="GO" id="GO:0005524">
    <property type="term" value="F:ATP binding"/>
    <property type="evidence" value="ECO:0007669"/>
    <property type="project" value="UniProtKB-KW"/>
</dbReference>
<dbReference type="Proteomes" id="UP000321083">
    <property type="component" value="Unassembled WGS sequence"/>
</dbReference>
<dbReference type="InterPro" id="IPR034415">
    <property type="entry name" value="CsdA_RRM"/>
</dbReference>
<evidence type="ECO:0000256" key="3">
    <source>
        <dbReference type="ARBA" id="ARBA00022741"/>
    </source>
</evidence>
<feature type="compositionally biased region" description="Gly residues" evidence="7">
    <location>
        <begin position="448"/>
        <end position="497"/>
    </location>
</feature>
<evidence type="ECO:0000256" key="7">
    <source>
        <dbReference type="SAM" id="MobiDB-lite"/>
    </source>
</evidence>
<proteinExistence type="predicted"/>
<keyword evidence="3" id="KW-0547">Nucleotide-binding</keyword>
<dbReference type="GO" id="GO:0016787">
    <property type="term" value="F:hydrolase activity"/>
    <property type="evidence" value="ECO:0007669"/>
    <property type="project" value="UniProtKB-KW"/>
</dbReference>
<evidence type="ECO:0000313" key="10">
    <source>
        <dbReference type="Proteomes" id="UP000321083"/>
    </source>
</evidence>
<dbReference type="InterPro" id="IPR057325">
    <property type="entry name" value="DeaD_dimer"/>
</dbReference>
<dbReference type="Gene3D" id="3.30.70.330">
    <property type="match status" value="1"/>
</dbReference>
<evidence type="ECO:0000259" key="8">
    <source>
        <dbReference type="PROSITE" id="PS51194"/>
    </source>
</evidence>
<protein>
    <recommendedName>
        <fullName evidence="1">RNA helicase</fullName>
        <ecNumber evidence="1">3.6.4.13</ecNumber>
    </recommendedName>
</protein>
<dbReference type="GO" id="GO:0009409">
    <property type="term" value="P:response to cold"/>
    <property type="evidence" value="ECO:0007669"/>
    <property type="project" value="TreeGrafter"/>
</dbReference>
<dbReference type="GO" id="GO:0005829">
    <property type="term" value="C:cytosol"/>
    <property type="evidence" value="ECO:0007669"/>
    <property type="project" value="TreeGrafter"/>
</dbReference>
<gene>
    <name evidence="9" type="ORF">E3A20_01130</name>
</gene>
<dbReference type="Gene3D" id="3.40.50.300">
    <property type="entry name" value="P-loop containing nucleotide triphosphate hydrolases"/>
    <property type="match status" value="1"/>
</dbReference>
<dbReference type="AlphaFoldDB" id="A0A5C6MC04"/>
<dbReference type="GO" id="GO:0033592">
    <property type="term" value="F:RNA strand annealing activity"/>
    <property type="evidence" value="ECO:0007669"/>
    <property type="project" value="TreeGrafter"/>
</dbReference>
<evidence type="ECO:0000256" key="2">
    <source>
        <dbReference type="ARBA" id="ARBA00022490"/>
    </source>
</evidence>
<dbReference type="EMBL" id="SRHE01000009">
    <property type="protein sequence ID" value="TWW12504.1"/>
    <property type="molecule type" value="Genomic_DNA"/>
</dbReference>
<dbReference type="InterPro" id="IPR050547">
    <property type="entry name" value="DEAD_box_RNA_helicases"/>
</dbReference>
<feature type="non-terminal residue" evidence="9">
    <location>
        <position position="1"/>
    </location>
</feature>
<evidence type="ECO:0000256" key="4">
    <source>
        <dbReference type="ARBA" id="ARBA00022801"/>
    </source>
</evidence>
<comment type="caution">
    <text evidence="9">The sequence shown here is derived from an EMBL/GenBank/DDBJ whole genome shotgun (WGS) entry which is preliminary data.</text>
</comment>
<dbReference type="PROSITE" id="PS51194">
    <property type="entry name" value="HELICASE_CTER"/>
    <property type="match status" value="1"/>
</dbReference>
<dbReference type="PANTHER" id="PTHR47963:SF8">
    <property type="entry name" value="ATP-DEPENDENT RNA HELICASE DEAD"/>
    <property type="match status" value="1"/>
</dbReference>
<dbReference type="GO" id="GO:0003724">
    <property type="term" value="F:RNA helicase activity"/>
    <property type="evidence" value="ECO:0007669"/>
    <property type="project" value="UniProtKB-EC"/>
</dbReference>